<keyword evidence="4" id="KW-0238">DNA-binding</keyword>
<organism evidence="9 10">
    <name type="scientific">Brooklawnia cerclae</name>
    <dbReference type="NCBI Taxonomy" id="349934"/>
    <lineage>
        <taxon>Bacteria</taxon>
        <taxon>Bacillati</taxon>
        <taxon>Actinomycetota</taxon>
        <taxon>Actinomycetes</taxon>
        <taxon>Propionibacteriales</taxon>
        <taxon>Propionibacteriaceae</taxon>
        <taxon>Brooklawnia</taxon>
    </lineage>
</organism>
<dbReference type="InterPro" id="IPR013324">
    <property type="entry name" value="RNA_pol_sigma_r3/r4-like"/>
</dbReference>
<reference evidence="9 10" key="1">
    <citation type="submission" date="2020-02" db="EMBL/GenBank/DDBJ databases">
        <title>Sequencing the genomes of 1000 actinobacteria strains.</title>
        <authorList>
            <person name="Klenk H.-P."/>
        </authorList>
    </citation>
    <scope>NUCLEOTIDE SEQUENCE [LARGE SCALE GENOMIC DNA]</scope>
    <source>
        <strain evidence="9 10">DSM 19609</strain>
    </source>
</reference>
<evidence type="ECO:0000256" key="4">
    <source>
        <dbReference type="ARBA" id="ARBA00023125"/>
    </source>
</evidence>
<evidence type="ECO:0000256" key="6">
    <source>
        <dbReference type="SAM" id="MobiDB-lite"/>
    </source>
</evidence>
<dbReference type="InterPro" id="IPR007630">
    <property type="entry name" value="RNA_pol_sigma70_r4"/>
</dbReference>
<dbReference type="InterPro" id="IPR014284">
    <property type="entry name" value="RNA_pol_sigma-70_dom"/>
</dbReference>
<feature type="domain" description="RNA polymerase sigma-70 region 2" evidence="7">
    <location>
        <begin position="10"/>
        <end position="76"/>
    </location>
</feature>
<dbReference type="NCBIfam" id="TIGR02937">
    <property type="entry name" value="sigma70-ECF"/>
    <property type="match status" value="1"/>
</dbReference>
<dbReference type="RefSeq" id="WP_167163709.1">
    <property type="nucleotide sequence ID" value="NZ_BAAAOO010000018.1"/>
</dbReference>
<comment type="similarity">
    <text evidence="1">Belongs to the sigma-70 factor family. ECF subfamily.</text>
</comment>
<dbReference type="SUPFAM" id="SSF88659">
    <property type="entry name" value="Sigma3 and sigma4 domains of RNA polymerase sigma factors"/>
    <property type="match status" value="1"/>
</dbReference>
<name>A0ABX0SAE7_9ACTN</name>
<evidence type="ECO:0000256" key="2">
    <source>
        <dbReference type="ARBA" id="ARBA00023015"/>
    </source>
</evidence>
<dbReference type="Pfam" id="PF04542">
    <property type="entry name" value="Sigma70_r2"/>
    <property type="match status" value="1"/>
</dbReference>
<keyword evidence="5" id="KW-0804">Transcription</keyword>
<keyword evidence="2" id="KW-0805">Transcription regulation</keyword>
<evidence type="ECO:0000256" key="1">
    <source>
        <dbReference type="ARBA" id="ARBA00010641"/>
    </source>
</evidence>
<accession>A0ABX0SAE7</accession>
<evidence type="ECO:0000259" key="7">
    <source>
        <dbReference type="Pfam" id="PF04542"/>
    </source>
</evidence>
<feature type="compositionally biased region" description="Basic residues" evidence="6">
    <location>
        <begin position="170"/>
        <end position="184"/>
    </location>
</feature>
<feature type="region of interest" description="Disordered" evidence="6">
    <location>
        <begin position="151"/>
        <end position="184"/>
    </location>
</feature>
<dbReference type="InterPro" id="IPR039425">
    <property type="entry name" value="RNA_pol_sigma-70-like"/>
</dbReference>
<keyword evidence="3" id="KW-0731">Sigma factor</keyword>
<dbReference type="Proteomes" id="UP000749311">
    <property type="component" value="Unassembled WGS sequence"/>
</dbReference>
<dbReference type="InterPro" id="IPR036388">
    <property type="entry name" value="WH-like_DNA-bd_sf"/>
</dbReference>
<dbReference type="InterPro" id="IPR013325">
    <property type="entry name" value="RNA_pol_sigma_r2"/>
</dbReference>
<sequence>MGAPDGYQELVRQETPALFRRALLLAHDWHLAEDLVQETAMTALTKWRQVRAADNPAAYLHTILTNHFLTRTRKHSYLESPTEIEVPGSVDPWPGIDAEIEVANGLACLTPLERAVVVARYLDDQPASKVAEQLGRQETWVRVTAHRALGKMRTQLSQPEPEDADERTTARGRRGFARRTTRGD</sequence>
<protein>
    <submittedName>
        <fullName evidence="9">RNA polymerase sigma factor (Sigma-70 family)</fullName>
    </submittedName>
</protein>
<keyword evidence="10" id="KW-1185">Reference proteome</keyword>
<dbReference type="Gene3D" id="1.10.10.10">
    <property type="entry name" value="Winged helix-like DNA-binding domain superfamily/Winged helix DNA-binding domain"/>
    <property type="match status" value="1"/>
</dbReference>
<dbReference type="PANTHER" id="PTHR43133">
    <property type="entry name" value="RNA POLYMERASE ECF-TYPE SIGMA FACTO"/>
    <property type="match status" value="1"/>
</dbReference>
<proteinExistence type="inferred from homology"/>
<comment type="caution">
    <text evidence="9">The sequence shown here is derived from an EMBL/GenBank/DDBJ whole genome shotgun (WGS) entry which is preliminary data.</text>
</comment>
<dbReference type="SUPFAM" id="SSF88946">
    <property type="entry name" value="Sigma2 domain of RNA polymerase sigma factors"/>
    <property type="match status" value="1"/>
</dbReference>
<evidence type="ECO:0000313" key="10">
    <source>
        <dbReference type="Proteomes" id="UP000749311"/>
    </source>
</evidence>
<gene>
    <name evidence="9" type="ORF">FB473_000022</name>
</gene>
<evidence type="ECO:0000313" key="9">
    <source>
        <dbReference type="EMBL" id="NIH55377.1"/>
    </source>
</evidence>
<dbReference type="PANTHER" id="PTHR43133:SF50">
    <property type="entry name" value="ECF RNA POLYMERASE SIGMA FACTOR SIGM"/>
    <property type="match status" value="1"/>
</dbReference>
<dbReference type="Pfam" id="PF04545">
    <property type="entry name" value="Sigma70_r4"/>
    <property type="match status" value="1"/>
</dbReference>
<dbReference type="Gene3D" id="1.10.1740.10">
    <property type="match status" value="1"/>
</dbReference>
<evidence type="ECO:0000256" key="3">
    <source>
        <dbReference type="ARBA" id="ARBA00023082"/>
    </source>
</evidence>
<feature type="domain" description="RNA polymerase sigma-70 region 4" evidence="8">
    <location>
        <begin position="106"/>
        <end position="153"/>
    </location>
</feature>
<evidence type="ECO:0000259" key="8">
    <source>
        <dbReference type="Pfam" id="PF04545"/>
    </source>
</evidence>
<dbReference type="EMBL" id="JAAMOZ010000001">
    <property type="protein sequence ID" value="NIH55377.1"/>
    <property type="molecule type" value="Genomic_DNA"/>
</dbReference>
<evidence type="ECO:0000256" key="5">
    <source>
        <dbReference type="ARBA" id="ARBA00023163"/>
    </source>
</evidence>
<dbReference type="InterPro" id="IPR007627">
    <property type="entry name" value="RNA_pol_sigma70_r2"/>
</dbReference>